<dbReference type="InterPro" id="IPR003615">
    <property type="entry name" value="HNH_nuc"/>
</dbReference>
<evidence type="ECO:0000256" key="2">
    <source>
        <dbReference type="SAM" id="MobiDB-lite"/>
    </source>
</evidence>
<accession>N0E4M0</accession>
<dbReference type="AlphaFoldDB" id="N0E4M0"/>
<proteinExistence type="inferred from homology"/>
<dbReference type="Pfam" id="PF01844">
    <property type="entry name" value="HNH"/>
    <property type="match status" value="1"/>
</dbReference>
<evidence type="ECO:0000313" key="4">
    <source>
        <dbReference type="EMBL" id="CCH69984.1"/>
    </source>
</evidence>
<evidence type="ECO:0000259" key="3">
    <source>
        <dbReference type="SMART" id="SM00507"/>
    </source>
</evidence>
<comment type="caution">
    <text evidence="4">The sequence shown here is derived from an EMBL/GenBank/DDBJ whole genome shotgun (WGS) entry which is preliminary data.</text>
</comment>
<dbReference type="HOGENOM" id="CLU_022065_5_0_11"/>
<evidence type="ECO:0000256" key="1">
    <source>
        <dbReference type="ARBA" id="ARBA00023450"/>
    </source>
</evidence>
<dbReference type="GO" id="GO:0004519">
    <property type="term" value="F:endonuclease activity"/>
    <property type="evidence" value="ECO:0007669"/>
    <property type="project" value="InterPro"/>
</dbReference>
<feature type="domain" description="HNH nuclease" evidence="3">
    <location>
        <begin position="326"/>
        <end position="378"/>
    </location>
</feature>
<dbReference type="InterPro" id="IPR003870">
    <property type="entry name" value="DUF222"/>
</dbReference>
<sequence length="424" mass="44815">MIEAADEALDGMPAVLWQADGAGLVATLSVADRVARRAESVRYAVVAEAVARGEVAASQAGSVHQWVRERAPGFAGDGLGSVVKAVEVLAKPDHAAFDVAVRAGRVSPAVGLACAREWEALQTRVCQEAAPTVREALIAIGESDGAREVRRLRPALLARYGLDGEFQESQDALAARVALSSGRGDETGMTTYEFTCDPEGAAVLESAIGPLTRPVPDPVTGEPDPRTVEQRRGRALVESLRRAAQVTSGAGSLAGAKATLVVAMDLDDLKARIGAGTVLTSTVADTLLAPETVRRLACDAQIIPAVLGGPSSVLDWGETQRLFQPAQVKALWLRDRGCTFPGCSAPAAWCDAHHVRHWVDGGPTDLSNATLLCGRHHTIVHRDQLTATIDAGGVNWHTAPEPARWTDTVTGAPGPTRHRNRHRR</sequence>
<dbReference type="GO" id="GO:0008270">
    <property type="term" value="F:zinc ion binding"/>
    <property type="evidence" value="ECO:0007669"/>
    <property type="project" value="InterPro"/>
</dbReference>
<dbReference type="CDD" id="cd00085">
    <property type="entry name" value="HNHc"/>
    <property type="match status" value="1"/>
</dbReference>
<dbReference type="InterPro" id="IPR002711">
    <property type="entry name" value="HNH"/>
</dbReference>
<dbReference type="STRING" id="1193181.BN10_470019"/>
<dbReference type="OrthoDB" id="5177627at2"/>
<name>N0E4M0_9MICO</name>
<evidence type="ECO:0000313" key="5">
    <source>
        <dbReference type="Proteomes" id="UP000013167"/>
    </source>
</evidence>
<dbReference type="Pfam" id="PF02720">
    <property type="entry name" value="DUF222"/>
    <property type="match status" value="1"/>
</dbReference>
<feature type="region of interest" description="Disordered" evidence="2">
    <location>
        <begin position="404"/>
        <end position="424"/>
    </location>
</feature>
<comment type="similarity">
    <text evidence="1">Belongs to the Rv1128c/1148c/1588c/1702c/1945/3466 family.</text>
</comment>
<dbReference type="eggNOG" id="COG1403">
    <property type="taxonomic scope" value="Bacteria"/>
</dbReference>
<dbReference type="EMBL" id="CAIZ01000116">
    <property type="protein sequence ID" value="CCH69984.1"/>
    <property type="molecule type" value="Genomic_DNA"/>
</dbReference>
<protein>
    <recommendedName>
        <fullName evidence="3">HNH nuclease domain-containing protein</fullName>
    </recommendedName>
</protein>
<dbReference type="Proteomes" id="UP000013167">
    <property type="component" value="Unassembled WGS sequence"/>
</dbReference>
<reference evidence="4 5" key="1">
    <citation type="journal article" date="2013" name="ISME J.">
        <title>A metabolic model for members of the genus Tetrasphaera involved in enhanced biological phosphorus removal.</title>
        <authorList>
            <person name="Kristiansen R."/>
            <person name="Nguyen H.T.T."/>
            <person name="Saunders A.M."/>
            <person name="Nielsen J.L."/>
            <person name="Wimmer R."/>
            <person name="Le V.Q."/>
            <person name="McIlroy S.J."/>
            <person name="Petrovski S."/>
            <person name="Seviour R.J."/>
            <person name="Calteau A."/>
            <person name="Nielsen K.L."/>
            <person name="Nielsen P.H."/>
        </authorList>
    </citation>
    <scope>NUCLEOTIDE SEQUENCE [LARGE SCALE GENOMIC DNA]</scope>
    <source>
        <strain evidence="4 5">Lp2</strain>
    </source>
</reference>
<keyword evidence="5" id="KW-1185">Reference proteome</keyword>
<gene>
    <name evidence="4" type="ORF">BN10_470019</name>
</gene>
<dbReference type="SMART" id="SM00507">
    <property type="entry name" value="HNHc"/>
    <property type="match status" value="1"/>
</dbReference>
<dbReference type="GO" id="GO:0003676">
    <property type="term" value="F:nucleic acid binding"/>
    <property type="evidence" value="ECO:0007669"/>
    <property type="project" value="InterPro"/>
</dbReference>
<organism evidence="4 5">
    <name type="scientific">Phycicoccus elongatus Lp2</name>
    <dbReference type="NCBI Taxonomy" id="1193181"/>
    <lineage>
        <taxon>Bacteria</taxon>
        <taxon>Bacillati</taxon>
        <taxon>Actinomycetota</taxon>
        <taxon>Actinomycetes</taxon>
        <taxon>Micrococcales</taxon>
        <taxon>Intrasporangiaceae</taxon>
        <taxon>Phycicoccus</taxon>
    </lineage>
</organism>